<keyword evidence="1" id="KW-0732">Signal</keyword>
<evidence type="ECO:0000313" key="3">
    <source>
        <dbReference type="Proteomes" id="UP000494163"/>
    </source>
</evidence>
<dbReference type="AlphaFoldDB" id="A0A0M4EDQ0"/>
<reference evidence="2 3" key="1">
    <citation type="submission" date="2015-08" db="EMBL/GenBank/DDBJ databases">
        <title>Ancestral chromatin configuration constrains chromatin evolution on differentiating sex chromosomes in Drosophila.</title>
        <authorList>
            <person name="Zhou Q."/>
            <person name="Bachtrog D."/>
        </authorList>
    </citation>
    <scope>NUCLEOTIDE SEQUENCE [LARGE SCALE GENOMIC DNA]</scope>
    <source>
        <tissue evidence="2">Whole larvae</tissue>
    </source>
</reference>
<dbReference type="EMBL" id="CP012523">
    <property type="protein sequence ID" value="ALC40010.1"/>
    <property type="molecule type" value="Genomic_DNA"/>
</dbReference>
<gene>
    <name evidence="2" type="ORF">Dbus_chr2Lg2095</name>
</gene>
<proteinExistence type="predicted"/>
<dbReference type="Proteomes" id="UP000494163">
    <property type="component" value="Chromosome 2L"/>
</dbReference>
<organism evidence="2 3">
    <name type="scientific">Drosophila busckii</name>
    <name type="common">Fruit fly</name>
    <dbReference type="NCBI Taxonomy" id="30019"/>
    <lineage>
        <taxon>Eukaryota</taxon>
        <taxon>Metazoa</taxon>
        <taxon>Ecdysozoa</taxon>
        <taxon>Arthropoda</taxon>
        <taxon>Hexapoda</taxon>
        <taxon>Insecta</taxon>
        <taxon>Pterygota</taxon>
        <taxon>Neoptera</taxon>
        <taxon>Endopterygota</taxon>
        <taxon>Diptera</taxon>
        <taxon>Brachycera</taxon>
        <taxon>Muscomorpha</taxon>
        <taxon>Ephydroidea</taxon>
        <taxon>Drosophilidae</taxon>
        <taxon>Drosophila</taxon>
    </lineage>
</organism>
<sequence>MKFLSLFLFFILTVVVINGDEPIDAELYGEACSGTSECPTSNKNTFKYNFKTKKCVVVKPNTIPGGCFLTKRQCDKDCKKLDSQRAIANSTVPIGNKITQKA</sequence>
<evidence type="ECO:0000256" key="1">
    <source>
        <dbReference type="SAM" id="SignalP"/>
    </source>
</evidence>
<name>A0A0M4EDQ0_DROBS</name>
<feature type="chain" id="PRO_5005793082" evidence="1">
    <location>
        <begin position="20"/>
        <end position="102"/>
    </location>
</feature>
<accession>A0A0M4EDQ0</accession>
<evidence type="ECO:0000313" key="2">
    <source>
        <dbReference type="EMBL" id="ALC40010.1"/>
    </source>
</evidence>
<feature type="signal peptide" evidence="1">
    <location>
        <begin position="1"/>
        <end position="19"/>
    </location>
</feature>
<keyword evidence="3" id="KW-1185">Reference proteome</keyword>
<protein>
    <submittedName>
        <fullName evidence="2">Maker572</fullName>
    </submittedName>
</protein>